<sequence length="68" mass="7535">VTAAYAFTDYRAQGQTIPYVLVDIASPPPPVNLSLFSLYVALSRSSGPSLMQEDDRLEMLNEVTKAEW</sequence>
<gene>
    <name evidence="1" type="ORF">OBBRIDRAFT_701245</name>
</gene>
<dbReference type="OrthoDB" id="2986975at2759"/>
<organism evidence="1 2">
    <name type="scientific">Obba rivulosa</name>
    <dbReference type="NCBI Taxonomy" id="1052685"/>
    <lineage>
        <taxon>Eukaryota</taxon>
        <taxon>Fungi</taxon>
        <taxon>Dikarya</taxon>
        <taxon>Basidiomycota</taxon>
        <taxon>Agaricomycotina</taxon>
        <taxon>Agaricomycetes</taxon>
        <taxon>Polyporales</taxon>
        <taxon>Gelatoporiaceae</taxon>
        <taxon>Obba</taxon>
    </lineage>
</organism>
<evidence type="ECO:0000313" key="1">
    <source>
        <dbReference type="EMBL" id="OCH86076.1"/>
    </source>
</evidence>
<proteinExistence type="predicted"/>
<keyword evidence="2" id="KW-1185">Reference proteome</keyword>
<accession>A0A8E2AKA9</accession>
<dbReference type="Proteomes" id="UP000250043">
    <property type="component" value="Unassembled WGS sequence"/>
</dbReference>
<dbReference type="AlphaFoldDB" id="A0A8E2AKA9"/>
<name>A0A8E2AKA9_9APHY</name>
<evidence type="ECO:0000313" key="2">
    <source>
        <dbReference type="Proteomes" id="UP000250043"/>
    </source>
</evidence>
<reference evidence="1 2" key="1">
    <citation type="submission" date="2016-07" db="EMBL/GenBank/DDBJ databases">
        <title>Draft genome of the white-rot fungus Obba rivulosa 3A-2.</title>
        <authorList>
            <consortium name="DOE Joint Genome Institute"/>
            <person name="Miettinen O."/>
            <person name="Riley R."/>
            <person name="Acob R."/>
            <person name="Barry K."/>
            <person name="Cullen D."/>
            <person name="De Vries R."/>
            <person name="Hainaut M."/>
            <person name="Hatakka A."/>
            <person name="Henrissat B."/>
            <person name="Hilden K."/>
            <person name="Kuo R."/>
            <person name="Labutti K."/>
            <person name="Lipzen A."/>
            <person name="Makela M.R."/>
            <person name="Sandor L."/>
            <person name="Spatafora J.W."/>
            <person name="Grigoriev I.V."/>
            <person name="Hibbett D.S."/>
        </authorList>
    </citation>
    <scope>NUCLEOTIDE SEQUENCE [LARGE SCALE GENOMIC DNA]</scope>
    <source>
        <strain evidence="1 2">3A-2</strain>
    </source>
</reference>
<protein>
    <submittedName>
        <fullName evidence="1">Uncharacterized protein</fullName>
    </submittedName>
</protein>
<feature type="non-terminal residue" evidence="1">
    <location>
        <position position="68"/>
    </location>
</feature>
<feature type="non-terminal residue" evidence="1">
    <location>
        <position position="1"/>
    </location>
</feature>
<dbReference type="EMBL" id="KV722545">
    <property type="protein sequence ID" value="OCH86076.1"/>
    <property type="molecule type" value="Genomic_DNA"/>
</dbReference>